<proteinExistence type="predicted"/>
<feature type="region of interest" description="Disordered" evidence="5">
    <location>
        <begin position="275"/>
        <end position="403"/>
    </location>
</feature>
<comment type="subcellular location">
    <subcellularLocation>
        <location evidence="1">Membrane</location>
        <topology evidence="1">Single-pass membrane protein</topology>
    </subcellularLocation>
</comment>
<feature type="transmembrane region" description="Helical" evidence="6">
    <location>
        <begin position="239"/>
        <end position="265"/>
    </location>
</feature>
<evidence type="ECO:0000256" key="5">
    <source>
        <dbReference type="SAM" id="MobiDB-lite"/>
    </source>
</evidence>
<feature type="compositionally biased region" description="Polar residues" evidence="5">
    <location>
        <begin position="383"/>
        <end position="397"/>
    </location>
</feature>
<dbReference type="GO" id="GO:0016020">
    <property type="term" value="C:membrane"/>
    <property type="evidence" value="ECO:0007669"/>
    <property type="project" value="UniProtKB-SubCell"/>
</dbReference>
<evidence type="ECO:0000256" key="4">
    <source>
        <dbReference type="ARBA" id="ARBA00023136"/>
    </source>
</evidence>
<gene>
    <name evidence="8" type="ORF">AOQ84DRAFT_355122</name>
</gene>
<keyword evidence="3 6" id="KW-1133">Transmembrane helix</keyword>
<feature type="compositionally biased region" description="Pro residues" evidence="5">
    <location>
        <begin position="296"/>
        <end position="307"/>
    </location>
</feature>
<feature type="chain" id="PRO_5034878589" evidence="7">
    <location>
        <begin position="18"/>
        <end position="403"/>
    </location>
</feature>
<dbReference type="InterPro" id="IPR051694">
    <property type="entry name" value="Immunoregulatory_rcpt-like"/>
</dbReference>
<keyword evidence="2 6" id="KW-0812">Transmembrane</keyword>
<dbReference type="AlphaFoldDB" id="A0A8E2JRT7"/>
<accession>A0A8E2JRT7</accession>
<feature type="region of interest" description="Disordered" evidence="5">
    <location>
        <begin position="203"/>
        <end position="236"/>
    </location>
</feature>
<dbReference type="GO" id="GO:0071944">
    <property type="term" value="C:cell periphery"/>
    <property type="evidence" value="ECO:0007669"/>
    <property type="project" value="UniProtKB-ARBA"/>
</dbReference>
<feature type="compositionally biased region" description="Low complexity" evidence="5">
    <location>
        <begin position="308"/>
        <end position="325"/>
    </location>
</feature>
<feature type="signal peptide" evidence="7">
    <location>
        <begin position="1"/>
        <end position="17"/>
    </location>
</feature>
<evidence type="ECO:0000256" key="3">
    <source>
        <dbReference type="ARBA" id="ARBA00022989"/>
    </source>
</evidence>
<sequence length="403" mass="41730">MFRTSLCAFLAPAVVSAMAFPWAGPEPTLTMPEADGWSPAPTMAPEANIMEMFKRSAGDNTCGYINGISTSSLTCNDNAYVCATNTYYGVHGCCDPSSLAACSIPTTCIPSSLLAASCTDNSCSTNDYIAKCTDSAAPYCYQWRYVYSTATVMTEFGCAASAFTISVQRTFNGENSAAATSSQAVIPISTAYVTLAPSSTAASSAGSSSSSSGGSIASQSQSGTSSPTPTPAEKSKTNVGAIVGGVVGGLVVIGAIIFGAIFMILRNRKNKTNQANVGAAQPPPMGPAPGVQEYKPQPPQQQYPPQQPYGQQPQAAPAGYYQPQQSQDVKPGYGVQHQQLGTPGQEIGGMTQPYSPPMSPAPQYSAPMHQGPPAGVAEAGGTPIQNPQMQQHTQAQHNVYEAP</sequence>
<organism evidence="8 9">
    <name type="scientific">Glonium stellatum</name>
    <dbReference type="NCBI Taxonomy" id="574774"/>
    <lineage>
        <taxon>Eukaryota</taxon>
        <taxon>Fungi</taxon>
        <taxon>Dikarya</taxon>
        <taxon>Ascomycota</taxon>
        <taxon>Pezizomycotina</taxon>
        <taxon>Dothideomycetes</taxon>
        <taxon>Pleosporomycetidae</taxon>
        <taxon>Gloniales</taxon>
        <taxon>Gloniaceae</taxon>
        <taxon>Glonium</taxon>
    </lineage>
</organism>
<evidence type="ECO:0000313" key="9">
    <source>
        <dbReference type="Proteomes" id="UP000250140"/>
    </source>
</evidence>
<dbReference type="Proteomes" id="UP000250140">
    <property type="component" value="Unassembled WGS sequence"/>
</dbReference>
<dbReference type="PANTHER" id="PTHR15549">
    <property type="entry name" value="PAIRED IMMUNOGLOBULIN-LIKE TYPE 2 RECEPTOR"/>
    <property type="match status" value="1"/>
</dbReference>
<keyword evidence="7" id="KW-0732">Signal</keyword>
<keyword evidence="4 6" id="KW-0472">Membrane</keyword>
<evidence type="ECO:0000256" key="1">
    <source>
        <dbReference type="ARBA" id="ARBA00004167"/>
    </source>
</evidence>
<name>A0A8E2JRT7_9PEZI</name>
<evidence type="ECO:0000313" key="8">
    <source>
        <dbReference type="EMBL" id="OCL07128.1"/>
    </source>
</evidence>
<evidence type="ECO:0000256" key="6">
    <source>
        <dbReference type="SAM" id="Phobius"/>
    </source>
</evidence>
<dbReference type="EMBL" id="KV749925">
    <property type="protein sequence ID" value="OCL07128.1"/>
    <property type="molecule type" value="Genomic_DNA"/>
</dbReference>
<dbReference type="OrthoDB" id="5347452at2759"/>
<protein>
    <submittedName>
        <fullName evidence="8">Uncharacterized protein</fullName>
    </submittedName>
</protein>
<reference evidence="8 9" key="1">
    <citation type="journal article" date="2016" name="Nat. Commun.">
        <title>Ectomycorrhizal ecology is imprinted in the genome of the dominant symbiotic fungus Cenococcum geophilum.</title>
        <authorList>
            <consortium name="DOE Joint Genome Institute"/>
            <person name="Peter M."/>
            <person name="Kohler A."/>
            <person name="Ohm R.A."/>
            <person name="Kuo A."/>
            <person name="Krutzmann J."/>
            <person name="Morin E."/>
            <person name="Arend M."/>
            <person name="Barry K.W."/>
            <person name="Binder M."/>
            <person name="Choi C."/>
            <person name="Clum A."/>
            <person name="Copeland A."/>
            <person name="Grisel N."/>
            <person name="Haridas S."/>
            <person name="Kipfer T."/>
            <person name="LaButti K."/>
            <person name="Lindquist E."/>
            <person name="Lipzen A."/>
            <person name="Maire R."/>
            <person name="Meier B."/>
            <person name="Mihaltcheva S."/>
            <person name="Molinier V."/>
            <person name="Murat C."/>
            <person name="Poggeler S."/>
            <person name="Quandt C.A."/>
            <person name="Sperisen C."/>
            <person name="Tritt A."/>
            <person name="Tisserant E."/>
            <person name="Crous P.W."/>
            <person name="Henrissat B."/>
            <person name="Nehls U."/>
            <person name="Egli S."/>
            <person name="Spatafora J.W."/>
            <person name="Grigoriev I.V."/>
            <person name="Martin F.M."/>
        </authorList>
    </citation>
    <scope>NUCLEOTIDE SEQUENCE [LARGE SCALE GENOMIC DNA]</scope>
    <source>
        <strain evidence="8 9">CBS 207.34</strain>
    </source>
</reference>
<evidence type="ECO:0000256" key="7">
    <source>
        <dbReference type="SAM" id="SignalP"/>
    </source>
</evidence>
<feature type="compositionally biased region" description="Low complexity" evidence="5">
    <location>
        <begin position="203"/>
        <end position="227"/>
    </location>
</feature>
<evidence type="ECO:0000256" key="2">
    <source>
        <dbReference type="ARBA" id="ARBA00022692"/>
    </source>
</evidence>
<keyword evidence="9" id="KW-1185">Reference proteome</keyword>